<feature type="transmembrane region" description="Helical" evidence="1">
    <location>
        <begin position="57"/>
        <end position="79"/>
    </location>
</feature>
<reference evidence="3" key="1">
    <citation type="submission" date="2016-10" db="EMBL/GenBank/DDBJ databases">
        <authorList>
            <person name="Varghese N."/>
            <person name="Submissions S."/>
        </authorList>
    </citation>
    <scope>NUCLEOTIDE SEQUENCE [LARGE SCALE GENOMIC DNA]</scope>
    <source>
        <strain evidence="3">DSM 24536</strain>
    </source>
</reference>
<dbReference type="EMBL" id="FNHH01000015">
    <property type="protein sequence ID" value="SDM54102.1"/>
    <property type="molecule type" value="Genomic_DNA"/>
</dbReference>
<dbReference type="Pfam" id="PF11821">
    <property type="entry name" value="ActD"/>
    <property type="match status" value="1"/>
</dbReference>
<evidence type="ECO:0008006" key="4">
    <source>
        <dbReference type="Google" id="ProtNLM"/>
    </source>
</evidence>
<dbReference type="STRING" id="990371.SAMN05421813_11519"/>
<sequence>MSNIKYILGHFADPDDLMHGIDKLQENNVSVYDVYTPMPIHGIEDKLGIKRSRLGKVAFGFGLTGTITAISMITYMLVIDWPMNIGGKPNFAFPDFVPIMFELTVLFAAFGMVGTYFFVNHLAPGRAPRVMDLRATNDRFVVAIDAKANPYHDKIDDILKEAGAVEVKHNERKYVSYE</sequence>
<organism evidence="2 3">
    <name type="scientific">Daejeonella rubra</name>
    <dbReference type="NCBI Taxonomy" id="990371"/>
    <lineage>
        <taxon>Bacteria</taxon>
        <taxon>Pseudomonadati</taxon>
        <taxon>Bacteroidota</taxon>
        <taxon>Sphingobacteriia</taxon>
        <taxon>Sphingobacteriales</taxon>
        <taxon>Sphingobacteriaceae</taxon>
        <taxon>Daejeonella</taxon>
    </lineage>
</organism>
<evidence type="ECO:0000313" key="3">
    <source>
        <dbReference type="Proteomes" id="UP000199226"/>
    </source>
</evidence>
<accession>A0A1G9U2D7</accession>
<proteinExistence type="predicted"/>
<dbReference type="InterPro" id="IPR021776">
    <property type="entry name" value="ActD"/>
</dbReference>
<keyword evidence="1" id="KW-1133">Transmembrane helix</keyword>
<feature type="transmembrane region" description="Helical" evidence="1">
    <location>
        <begin position="99"/>
        <end position="119"/>
    </location>
</feature>
<dbReference type="PANTHER" id="PTHR40394:SF2">
    <property type="entry name" value="QUINOL:CYTOCHROME C OXIDOREDUCTASE MEMBRANE PROTEIN"/>
    <property type="match status" value="1"/>
</dbReference>
<evidence type="ECO:0000313" key="2">
    <source>
        <dbReference type="EMBL" id="SDM54102.1"/>
    </source>
</evidence>
<keyword evidence="1" id="KW-0812">Transmembrane</keyword>
<protein>
    <recommendedName>
        <fullName evidence="4">Quinol:cytochrome c oxidoreductase membrane protein</fullName>
    </recommendedName>
</protein>
<name>A0A1G9U2D7_9SPHI</name>
<keyword evidence="3" id="KW-1185">Reference proteome</keyword>
<dbReference type="Proteomes" id="UP000199226">
    <property type="component" value="Unassembled WGS sequence"/>
</dbReference>
<evidence type="ECO:0000256" key="1">
    <source>
        <dbReference type="SAM" id="Phobius"/>
    </source>
</evidence>
<keyword evidence="1" id="KW-0472">Membrane</keyword>
<dbReference type="RefSeq" id="WP_090704930.1">
    <property type="nucleotide sequence ID" value="NZ_FNHH01000015.1"/>
</dbReference>
<dbReference type="PANTHER" id="PTHR40394">
    <property type="entry name" value="LIPOPROTEIN-RELATED"/>
    <property type="match status" value="1"/>
</dbReference>
<dbReference type="OrthoDB" id="9792475at2"/>
<gene>
    <name evidence="2" type="ORF">SAMN05421813_11519</name>
</gene>
<dbReference type="AlphaFoldDB" id="A0A1G9U2D7"/>